<dbReference type="PROSITE" id="PS51900">
    <property type="entry name" value="CB"/>
    <property type="match status" value="1"/>
</dbReference>
<evidence type="ECO:0000313" key="13">
    <source>
        <dbReference type="Proteomes" id="UP000467214"/>
    </source>
</evidence>
<dbReference type="HAMAP" id="MF_01808">
    <property type="entry name" value="Recomb_XerC_XerD"/>
    <property type="match status" value="1"/>
</dbReference>
<dbReference type="InterPro" id="IPR002104">
    <property type="entry name" value="Integrase_catalytic"/>
</dbReference>
<dbReference type="RefSeq" id="WP_160797668.1">
    <property type="nucleotide sequence ID" value="NZ_WSSB01000012.1"/>
</dbReference>
<dbReference type="GO" id="GO:0006313">
    <property type="term" value="P:DNA transposition"/>
    <property type="evidence" value="ECO:0007669"/>
    <property type="project" value="UniProtKB-UniRule"/>
</dbReference>
<dbReference type="GO" id="GO:0005737">
    <property type="term" value="C:cytoplasm"/>
    <property type="evidence" value="ECO:0007669"/>
    <property type="project" value="UniProtKB-SubCell"/>
</dbReference>
<evidence type="ECO:0000259" key="10">
    <source>
        <dbReference type="PROSITE" id="PS51898"/>
    </source>
</evidence>
<dbReference type="Pfam" id="PF00589">
    <property type="entry name" value="Phage_integrase"/>
    <property type="match status" value="1"/>
</dbReference>
<comment type="caution">
    <text evidence="12">The sequence shown here is derived from an EMBL/GenBank/DDBJ whole genome shotgun (WGS) entry which is preliminary data.</text>
</comment>
<keyword evidence="8 9" id="KW-0131">Cell cycle</keyword>
<dbReference type="GO" id="GO:0009037">
    <property type="term" value="F:tyrosine-based site-specific recombinase activity"/>
    <property type="evidence" value="ECO:0007669"/>
    <property type="project" value="UniProtKB-UniRule"/>
</dbReference>
<feature type="domain" description="Tyr recombinase" evidence="10">
    <location>
        <begin position="104"/>
        <end position="285"/>
    </location>
</feature>
<organism evidence="12 13">
    <name type="scientific">Craterilacuibacter sinensis</name>
    <dbReference type="NCBI Taxonomy" id="2686017"/>
    <lineage>
        <taxon>Bacteria</taxon>
        <taxon>Pseudomonadati</taxon>
        <taxon>Pseudomonadota</taxon>
        <taxon>Betaproteobacteria</taxon>
        <taxon>Neisseriales</taxon>
        <taxon>Neisseriaceae</taxon>
        <taxon>Craterilacuibacter</taxon>
    </lineage>
</organism>
<dbReference type="EMBL" id="WSSB01000012">
    <property type="protein sequence ID" value="MXR37853.1"/>
    <property type="molecule type" value="Genomic_DNA"/>
</dbReference>
<evidence type="ECO:0000256" key="6">
    <source>
        <dbReference type="ARBA" id="ARBA00023125"/>
    </source>
</evidence>
<gene>
    <name evidence="9" type="primary">xerC</name>
    <name evidence="12" type="ORF">GQF02_12795</name>
</gene>
<dbReference type="InterPro" id="IPR050090">
    <property type="entry name" value="Tyrosine_recombinase_XerCD"/>
</dbReference>
<dbReference type="InterPro" id="IPR010998">
    <property type="entry name" value="Integrase_recombinase_N"/>
</dbReference>
<dbReference type="Gene3D" id="1.10.443.10">
    <property type="entry name" value="Intergrase catalytic core"/>
    <property type="match status" value="1"/>
</dbReference>
<protein>
    <recommendedName>
        <fullName evidence="9">Tyrosine recombinase XerC</fullName>
    </recommendedName>
</protein>
<keyword evidence="5 9" id="KW-0229">DNA integration</keyword>
<comment type="similarity">
    <text evidence="9">Belongs to the 'phage' integrase family. XerC subfamily.</text>
</comment>
<evidence type="ECO:0000256" key="9">
    <source>
        <dbReference type="HAMAP-Rule" id="MF_01808"/>
    </source>
</evidence>
<evidence type="ECO:0000256" key="5">
    <source>
        <dbReference type="ARBA" id="ARBA00022908"/>
    </source>
</evidence>
<keyword evidence="4 9" id="KW-0159">Chromosome partition</keyword>
<dbReference type="InterPro" id="IPR011010">
    <property type="entry name" value="DNA_brk_join_enz"/>
</dbReference>
<sequence length="295" mass="32613">MDWQVARAAFVSHLQLEGLSSHTVAAYERDLAILQQSYPVQPPASLTREQLARELARLAARGLNGKSLSRALSAWRRFFSFISQKEAISDALFLGLKAPKSAKRLPKALPVDKAMHLLDESPGQGDERLIMRDQAMFELMYSGGLRLAELCALDLSDLSLNEGLVRVMGKGKKARLCQVGSQAAQAICAWLEARQSLNAGEALFVSLRGTRLGARQVQNRLASWAAQAGMDRRVHPHMLRHSFASHILQSSGDLRAVQEMLGHANLSSTQIYTAVDFQHLAQVYDKAHPRAHKKD</sequence>
<comment type="subunit">
    <text evidence="9">Forms a cyclic heterotetrameric complex composed of two molecules of XerC and two molecules of XerD.</text>
</comment>
<keyword evidence="13" id="KW-1185">Reference proteome</keyword>
<dbReference type="CDD" id="cd00798">
    <property type="entry name" value="INT_XerDC_C"/>
    <property type="match status" value="1"/>
</dbReference>
<comment type="function">
    <text evidence="9">Site-specific tyrosine recombinase, which acts by catalyzing the cutting and rejoining of the recombining DNA molecules. The XerC-XerD complex is essential to convert dimers of the bacterial chromosome into monomers to permit their segregation at cell division. It also contributes to the segregational stability of plasmids.</text>
</comment>
<feature type="domain" description="Core-binding (CB)" evidence="11">
    <location>
        <begin position="1"/>
        <end position="83"/>
    </location>
</feature>
<dbReference type="AlphaFoldDB" id="A0A845BZB9"/>
<evidence type="ECO:0000256" key="4">
    <source>
        <dbReference type="ARBA" id="ARBA00022829"/>
    </source>
</evidence>
<feature type="active site" evidence="9">
    <location>
        <position position="237"/>
    </location>
</feature>
<dbReference type="SUPFAM" id="SSF56349">
    <property type="entry name" value="DNA breaking-rejoining enzymes"/>
    <property type="match status" value="1"/>
</dbReference>
<dbReference type="PROSITE" id="PS51898">
    <property type="entry name" value="TYR_RECOMBINASE"/>
    <property type="match status" value="1"/>
</dbReference>
<evidence type="ECO:0000256" key="1">
    <source>
        <dbReference type="ARBA" id="ARBA00004496"/>
    </source>
</evidence>
<feature type="active site" evidence="9">
    <location>
        <position position="146"/>
    </location>
</feature>
<proteinExistence type="inferred from homology"/>
<dbReference type="GO" id="GO:0003677">
    <property type="term" value="F:DNA binding"/>
    <property type="evidence" value="ECO:0007669"/>
    <property type="project" value="UniProtKB-UniRule"/>
</dbReference>
<dbReference type="InterPro" id="IPR004107">
    <property type="entry name" value="Integrase_SAM-like_N"/>
</dbReference>
<evidence type="ECO:0000256" key="7">
    <source>
        <dbReference type="ARBA" id="ARBA00023172"/>
    </source>
</evidence>
<dbReference type="PANTHER" id="PTHR30349:SF81">
    <property type="entry name" value="TYROSINE RECOMBINASE XERC"/>
    <property type="match status" value="1"/>
</dbReference>
<dbReference type="InterPro" id="IPR044068">
    <property type="entry name" value="CB"/>
</dbReference>
<evidence type="ECO:0000259" key="11">
    <source>
        <dbReference type="PROSITE" id="PS51900"/>
    </source>
</evidence>
<dbReference type="PANTHER" id="PTHR30349">
    <property type="entry name" value="PHAGE INTEGRASE-RELATED"/>
    <property type="match status" value="1"/>
</dbReference>
<evidence type="ECO:0000256" key="2">
    <source>
        <dbReference type="ARBA" id="ARBA00022490"/>
    </source>
</evidence>
<name>A0A845BZB9_9NEIS</name>
<evidence type="ECO:0000256" key="8">
    <source>
        <dbReference type="ARBA" id="ARBA00023306"/>
    </source>
</evidence>
<dbReference type="GO" id="GO:0007059">
    <property type="term" value="P:chromosome segregation"/>
    <property type="evidence" value="ECO:0007669"/>
    <property type="project" value="UniProtKB-UniRule"/>
</dbReference>
<feature type="active site" description="O-(3'-phospho-DNA)-tyrosine intermediate" evidence="9">
    <location>
        <position position="272"/>
    </location>
</feature>
<dbReference type="Proteomes" id="UP000467214">
    <property type="component" value="Unassembled WGS sequence"/>
</dbReference>
<dbReference type="InterPro" id="IPR023009">
    <property type="entry name" value="Tyrosine_recombinase_XerC/XerD"/>
</dbReference>
<accession>A0A845BZB9</accession>
<dbReference type="InterPro" id="IPR013762">
    <property type="entry name" value="Integrase-like_cat_sf"/>
</dbReference>
<feature type="active site" evidence="9">
    <location>
        <position position="263"/>
    </location>
</feature>
<evidence type="ECO:0000256" key="3">
    <source>
        <dbReference type="ARBA" id="ARBA00022618"/>
    </source>
</evidence>
<keyword evidence="6 9" id="KW-0238">DNA-binding</keyword>
<feature type="active site" evidence="9">
    <location>
        <position position="170"/>
    </location>
</feature>
<dbReference type="GO" id="GO:0051301">
    <property type="term" value="P:cell division"/>
    <property type="evidence" value="ECO:0007669"/>
    <property type="project" value="UniProtKB-KW"/>
</dbReference>
<comment type="subcellular location">
    <subcellularLocation>
        <location evidence="1 9">Cytoplasm</location>
    </subcellularLocation>
</comment>
<dbReference type="Pfam" id="PF02899">
    <property type="entry name" value="Phage_int_SAM_1"/>
    <property type="match status" value="1"/>
</dbReference>
<reference evidence="12 13" key="1">
    <citation type="submission" date="2019-12" db="EMBL/GenBank/DDBJ databases">
        <title>Neisseriaceae gen. nov. sp. Genome sequencing and assembly.</title>
        <authorList>
            <person name="Liu Z."/>
            <person name="Li A."/>
        </authorList>
    </citation>
    <scope>NUCLEOTIDE SEQUENCE [LARGE SCALE GENOMIC DNA]</scope>
    <source>
        <strain evidence="12 13">B2N2-7</strain>
    </source>
</reference>
<dbReference type="SUPFAM" id="SSF47823">
    <property type="entry name" value="lambda integrase-like, N-terminal domain"/>
    <property type="match status" value="1"/>
</dbReference>
<evidence type="ECO:0000313" key="12">
    <source>
        <dbReference type="EMBL" id="MXR37853.1"/>
    </source>
</evidence>
<feature type="active site" evidence="9">
    <location>
        <position position="240"/>
    </location>
</feature>
<keyword evidence="7 9" id="KW-0233">DNA recombination</keyword>
<dbReference type="Gene3D" id="1.10.150.130">
    <property type="match status" value="1"/>
</dbReference>
<keyword evidence="2 9" id="KW-0963">Cytoplasm</keyword>
<keyword evidence="3 9" id="KW-0132">Cell division</keyword>